<accession>A0A951Q3V0</accession>
<gene>
    <name evidence="8 9" type="primary">pxcA</name>
    <name evidence="9" type="ORF">KME32_25435</name>
</gene>
<keyword evidence="6 8" id="KW-0406">Ion transport</keyword>
<keyword evidence="2 8" id="KW-0813">Transport</keyword>
<dbReference type="PANTHER" id="PTHR33650">
    <property type="entry name" value="CHLOROPLAST ENVELOPE MEMBRANE PROTEIN-RELATED"/>
    <property type="match status" value="1"/>
</dbReference>
<feature type="transmembrane region" description="Helical" evidence="8">
    <location>
        <begin position="206"/>
        <end position="224"/>
    </location>
</feature>
<dbReference type="HAMAP" id="MF_01308">
    <property type="entry name" value="CemA_PxcA"/>
    <property type="match status" value="1"/>
</dbReference>
<feature type="transmembrane region" description="Helical" evidence="8">
    <location>
        <begin position="304"/>
        <end position="326"/>
    </location>
</feature>
<comment type="subcellular location">
    <subcellularLocation>
        <location evidence="8">Cell inner membrane</location>
        <topology evidence="8">Multi-pass membrane protein</topology>
    </subcellularLocation>
    <subcellularLocation>
        <location evidence="1">Membrane</location>
        <topology evidence="1">Multi-pass membrane protein</topology>
    </subcellularLocation>
</comment>
<sequence length="428" mass="48637">MKASFFTKNTGVLRQKIIVYIKKVKQWFVDTPERALLEAYKAAQTIRNIEIQHFGNEKISASSANYTENVMSYWQGYLQKQLTIINVRLAEFRLSRSMLNTSNNVILEKLHFIDDVISPYTLTNKQIGSSPIVQISEPLPITGNGVDNKADTSTTSINKITHVNQKTGFLPRSFGRTINKIQAELSPQAEEEFVASYQISRNRTRAAIRFLLLLILVPLITQHFSKQILINPIVERTRNENVTQFFLNSEMEDKALHEFKNYENKLKFEILLQQSPALSSEEIQGKFRDKAIEISQVFYHKSSIAISNVSADLLSLVAFGVVIAMSKKEIVIVKSFIDNVAYGLSDSAKAFIIILFTDTFVGFHSPYGWEVLLEGLAEHLGLPASKNAIFLFIATFPVILDTIFKYWIFRYLSRLSPSALATFKEVNE</sequence>
<proteinExistence type="inferred from homology"/>
<evidence type="ECO:0000313" key="10">
    <source>
        <dbReference type="Proteomes" id="UP000715781"/>
    </source>
</evidence>
<evidence type="ECO:0000256" key="4">
    <source>
        <dbReference type="ARBA" id="ARBA00022781"/>
    </source>
</evidence>
<keyword evidence="5 8" id="KW-1133">Transmembrane helix</keyword>
<dbReference type="PANTHER" id="PTHR33650:SF2">
    <property type="entry name" value="CHLOROPLAST ENVELOPE MEMBRANE PROTEIN"/>
    <property type="match status" value="1"/>
</dbReference>
<evidence type="ECO:0000256" key="1">
    <source>
        <dbReference type="ARBA" id="ARBA00004141"/>
    </source>
</evidence>
<dbReference type="Pfam" id="PF03040">
    <property type="entry name" value="CemA"/>
    <property type="match status" value="1"/>
</dbReference>
<keyword evidence="3 8" id="KW-0812">Transmembrane</keyword>
<evidence type="ECO:0000256" key="6">
    <source>
        <dbReference type="ARBA" id="ARBA00023065"/>
    </source>
</evidence>
<evidence type="ECO:0000256" key="2">
    <source>
        <dbReference type="ARBA" id="ARBA00022448"/>
    </source>
</evidence>
<comment type="similarity">
    <text evidence="8">Belongs to the CemA family.</text>
</comment>
<reference evidence="9" key="1">
    <citation type="submission" date="2021-05" db="EMBL/GenBank/DDBJ databases">
        <authorList>
            <person name="Pietrasiak N."/>
            <person name="Ward R."/>
            <person name="Stajich J.E."/>
            <person name="Kurbessoian T."/>
        </authorList>
    </citation>
    <scope>NUCLEOTIDE SEQUENCE</scope>
    <source>
        <strain evidence="9">JT2-VF2</strain>
    </source>
</reference>
<feature type="transmembrane region" description="Helical" evidence="8">
    <location>
        <begin position="389"/>
        <end position="408"/>
    </location>
</feature>
<keyword evidence="8" id="KW-0997">Cell inner membrane</keyword>
<name>A0A951Q3V0_9NOST</name>
<evidence type="ECO:0000256" key="7">
    <source>
        <dbReference type="ARBA" id="ARBA00023136"/>
    </source>
</evidence>
<keyword evidence="8" id="KW-1003">Cell membrane</keyword>
<dbReference type="AlphaFoldDB" id="A0A951Q3V0"/>
<organism evidence="9 10">
    <name type="scientific">Mojavia pulchra JT2-VF2</name>
    <dbReference type="NCBI Taxonomy" id="287848"/>
    <lineage>
        <taxon>Bacteria</taxon>
        <taxon>Bacillati</taxon>
        <taxon>Cyanobacteriota</taxon>
        <taxon>Cyanophyceae</taxon>
        <taxon>Nostocales</taxon>
        <taxon>Nostocaceae</taxon>
    </lineage>
</organism>
<evidence type="ECO:0000313" key="9">
    <source>
        <dbReference type="EMBL" id="MBW4564418.1"/>
    </source>
</evidence>
<dbReference type="GO" id="GO:0015078">
    <property type="term" value="F:proton transmembrane transporter activity"/>
    <property type="evidence" value="ECO:0007669"/>
    <property type="project" value="UniProtKB-UniRule"/>
</dbReference>
<comment type="function">
    <text evidence="8">Required for H(+) efflux immediately after light irradiation to form a rapid H(+) concentration gradient across the thylakoid membranes. Together with PxcL, contributes to transient H(+) uptake following dark to light transition.</text>
</comment>
<dbReference type="Proteomes" id="UP000715781">
    <property type="component" value="Unassembled WGS sequence"/>
</dbReference>
<dbReference type="EMBL" id="JAHHHN010000021">
    <property type="protein sequence ID" value="MBW4564418.1"/>
    <property type="molecule type" value="Genomic_DNA"/>
</dbReference>
<keyword evidence="7 8" id="KW-0472">Membrane</keyword>
<evidence type="ECO:0000256" key="5">
    <source>
        <dbReference type="ARBA" id="ARBA00022989"/>
    </source>
</evidence>
<dbReference type="InterPro" id="IPR004282">
    <property type="entry name" value="CemA"/>
</dbReference>
<keyword evidence="4 8" id="KW-0375">Hydrogen ion transport</keyword>
<feature type="transmembrane region" description="Helical" evidence="8">
    <location>
        <begin position="347"/>
        <end position="369"/>
    </location>
</feature>
<comment type="caution">
    <text evidence="9">The sequence shown here is derived from an EMBL/GenBank/DDBJ whole genome shotgun (WGS) entry which is preliminary data.</text>
</comment>
<evidence type="ECO:0000256" key="3">
    <source>
        <dbReference type="ARBA" id="ARBA00022692"/>
    </source>
</evidence>
<dbReference type="GO" id="GO:0005886">
    <property type="term" value="C:plasma membrane"/>
    <property type="evidence" value="ECO:0007669"/>
    <property type="project" value="UniProtKB-SubCell"/>
</dbReference>
<reference evidence="9" key="2">
    <citation type="journal article" date="2022" name="Microbiol. Resour. Announc.">
        <title>Metagenome Sequencing to Explore Phylogenomics of Terrestrial Cyanobacteria.</title>
        <authorList>
            <person name="Ward R.D."/>
            <person name="Stajich J.E."/>
            <person name="Johansen J.R."/>
            <person name="Huntemann M."/>
            <person name="Clum A."/>
            <person name="Foster B."/>
            <person name="Foster B."/>
            <person name="Roux S."/>
            <person name="Palaniappan K."/>
            <person name="Varghese N."/>
            <person name="Mukherjee S."/>
            <person name="Reddy T.B.K."/>
            <person name="Daum C."/>
            <person name="Copeland A."/>
            <person name="Chen I.A."/>
            <person name="Ivanova N.N."/>
            <person name="Kyrpides N.C."/>
            <person name="Shapiro N."/>
            <person name="Eloe-Fadrosh E.A."/>
            <person name="Pietrasiak N."/>
        </authorList>
    </citation>
    <scope>NUCLEOTIDE SEQUENCE</scope>
    <source>
        <strain evidence="9">JT2-VF2</strain>
    </source>
</reference>
<protein>
    <recommendedName>
        <fullName evidence="8">Proton extrusion protein PxcA</fullName>
    </recommendedName>
</protein>
<dbReference type="NCBIfam" id="NF002703">
    <property type="entry name" value="PRK02507.1-1"/>
    <property type="match status" value="1"/>
</dbReference>
<evidence type="ECO:0000256" key="8">
    <source>
        <dbReference type="HAMAP-Rule" id="MF_01308"/>
    </source>
</evidence>